<keyword evidence="12" id="KW-0873">Pyrrolidone carboxylic acid</keyword>
<sequence>MPLRRAKGWSLLISSICPWCLLSWPFECSAQLIFKNINSVAARDCDKFVVIPCYVSNIETQDTRDLHLNWKFGNTSILTFDGYENKYFRSPLFNSSKISTSDILKGNASLTLKKNEAKEGNYTCTVTELSREGKITVNLKYQASWFSLSETILIIIFPFLTILLFWAQFAILLRKYKSNPMNKKTIVLSTSGILITMIIIIGAILFIPGNYSKTKSYGLIFFVSPTVMPVFLQYYKFKPAIGRTLHAMIIFTVVQALGFVLIMAGLYVTVTECAPKYGPLLISGLAIMTLVELLGLIYMKWLAPLVVGLLEQSVCYLSLLTG</sequence>
<dbReference type="SUPFAM" id="SSF48726">
    <property type="entry name" value="Immunoglobulin"/>
    <property type="match status" value="1"/>
</dbReference>
<dbReference type="Proteomes" id="UP001152836">
    <property type="component" value="Unassembled WGS sequence"/>
</dbReference>
<dbReference type="CDD" id="cd16090">
    <property type="entry name" value="IgV_CD47"/>
    <property type="match status" value="1"/>
</dbReference>
<dbReference type="GO" id="GO:0022409">
    <property type="term" value="P:positive regulation of cell-cell adhesion"/>
    <property type="evidence" value="ECO:0007669"/>
    <property type="project" value="InterPro"/>
</dbReference>
<feature type="transmembrane region" description="Helical" evidence="15">
    <location>
        <begin position="217"/>
        <end position="235"/>
    </location>
</feature>
<gene>
    <name evidence="18" type="primary">LOC100909977</name>
    <name evidence="18" type="ORF">PHOROB_LOCUS9361</name>
</gene>
<evidence type="ECO:0000259" key="17">
    <source>
        <dbReference type="PROSITE" id="PS50835"/>
    </source>
</evidence>
<dbReference type="GO" id="GO:0050766">
    <property type="term" value="P:positive regulation of phagocytosis"/>
    <property type="evidence" value="ECO:0007669"/>
    <property type="project" value="InterPro"/>
</dbReference>
<evidence type="ECO:0000256" key="3">
    <source>
        <dbReference type="ARBA" id="ARBA00022475"/>
    </source>
</evidence>
<keyword evidence="3" id="KW-1003">Cell membrane</keyword>
<dbReference type="EMBL" id="CALSGD010001453">
    <property type="protein sequence ID" value="CAH6792396.1"/>
    <property type="molecule type" value="Genomic_DNA"/>
</dbReference>
<evidence type="ECO:0000256" key="14">
    <source>
        <dbReference type="ARBA" id="ARBA00033289"/>
    </source>
</evidence>
<feature type="domain" description="Ig-like" evidence="17">
    <location>
        <begin position="25"/>
        <end position="136"/>
    </location>
</feature>
<comment type="caution">
    <text evidence="18">The sequence shown here is derived from an EMBL/GenBank/DDBJ whole genome shotgun (WGS) entry which is preliminary data.</text>
</comment>
<evidence type="ECO:0000313" key="18">
    <source>
        <dbReference type="EMBL" id="CAH6792396.1"/>
    </source>
</evidence>
<dbReference type="GO" id="GO:0050729">
    <property type="term" value="P:positive regulation of inflammatory response"/>
    <property type="evidence" value="ECO:0007669"/>
    <property type="project" value="InterPro"/>
</dbReference>
<dbReference type="PROSITE" id="PS50835">
    <property type="entry name" value="IG_LIKE"/>
    <property type="match status" value="1"/>
</dbReference>
<keyword evidence="19" id="KW-1185">Reference proteome</keyword>
<evidence type="ECO:0000256" key="10">
    <source>
        <dbReference type="ARBA" id="ARBA00023157"/>
    </source>
</evidence>
<dbReference type="PANTHER" id="PTHR10613:SF0">
    <property type="entry name" value="LEUKOCYTE SURFACE ANTIGEN CD47"/>
    <property type="match status" value="1"/>
</dbReference>
<keyword evidence="13" id="KW-0393">Immunoglobulin domain</keyword>
<feature type="transmembrane region" description="Helical" evidence="15">
    <location>
        <begin position="280"/>
        <end position="299"/>
    </location>
</feature>
<dbReference type="InterPro" id="IPR013783">
    <property type="entry name" value="Ig-like_fold"/>
</dbReference>
<keyword evidence="8 15" id="KW-1133">Transmembrane helix</keyword>
<evidence type="ECO:0000256" key="5">
    <source>
        <dbReference type="ARBA" id="ARBA00022692"/>
    </source>
</evidence>
<keyword evidence="6 16" id="KW-0732">Signal</keyword>
<evidence type="ECO:0000256" key="2">
    <source>
        <dbReference type="ARBA" id="ARBA00015454"/>
    </source>
</evidence>
<evidence type="ECO:0000256" key="4">
    <source>
        <dbReference type="ARBA" id="ARBA00022553"/>
    </source>
</evidence>
<dbReference type="InterPro" id="IPR036179">
    <property type="entry name" value="Ig-like_dom_sf"/>
</dbReference>
<accession>A0AAU9ZIE6</accession>
<dbReference type="GO" id="GO:0070062">
    <property type="term" value="C:extracellular exosome"/>
    <property type="evidence" value="ECO:0007669"/>
    <property type="project" value="TreeGrafter"/>
</dbReference>
<proteinExistence type="predicted"/>
<keyword evidence="7" id="KW-0130">Cell adhesion</keyword>
<dbReference type="GO" id="GO:0005886">
    <property type="term" value="C:plasma membrane"/>
    <property type="evidence" value="ECO:0007669"/>
    <property type="project" value="UniProtKB-SubCell"/>
</dbReference>
<evidence type="ECO:0000256" key="13">
    <source>
        <dbReference type="ARBA" id="ARBA00023319"/>
    </source>
</evidence>
<feature type="chain" id="PRO_5043852233" description="Leukocyte surface antigen CD47" evidence="16">
    <location>
        <begin position="31"/>
        <end position="322"/>
    </location>
</feature>
<evidence type="ECO:0000256" key="7">
    <source>
        <dbReference type="ARBA" id="ARBA00022889"/>
    </source>
</evidence>
<dbReference type="AlphaFoldDB" id="A0AAU9ZIE6"/>
<organism evidence="18 19">
    <name type="scientific">Phodopus roborovskii</name>
    <name type="common">Roborovski's desert hamster</name>
    <name type="synonym">Cricetulus roborovskii</name>
    <dbReference type="NCBI Taxonomy" id="109678"/>
    <lineage>
        <taxon>Eukaryota</taxon>
        <taxon>Metazoa</taxon>
        <taxon>Chordata</taxon>
        <taxon>Craniata</taxon>
        <taxon>Vertebrata</taxon>
        <taxon>Euteleostomi</taxon>
        <taxon>Mammalia</taxon>
        <taxon>Eutheria</taxon>
        <taxon>Euarchontoglires</taxon>
        <taxon>Glires</taxon>
        <taxon>Rodentia</taxon>
        <taxon>Myomorpha</taxon>
        <taxon>Muroidea</taxon>
        <taxon>Cricetidae</taxon>
        <taxon>Cricetinae</taxon>
        <taxon>Phodopus</taxon>
    </lineage>
</organism>
<dbReference type="Pfam" id="PF04549">
    <property type="entry name" value="CD47"/>
    <property type="match status" value="1"/>
</dbReference>
<dbReference type="InterPro" id="IPR037805">
    <property type="entry name" value="IgV_CD47"/>
</dbReference>
<dbReference type="PANTHER" id="PTHR10613">
    <property type="entry name" value="LEUKOCYTE SURFACE ANTIGEN CD47"/>
    <property type="match status" value="1"/>
</dbReference>
<feature type="transmembrane region" description="Helical" evidence="15">
    <location>
        <begin position="152"/>
        <end position="173"/>
    </location>
</feature>
<evidence type="ECO:0000256" key="8">
    <source>
        <dbReference type="ARBA" id="ARBA00022989"/>
    </source>
</evidence>
<dbReference type="InterPro" id="IPR013270">
    <property type="entry name" value="CD47_Vset"/>
</dbReference>
<dbReference type="InterPro" id="IPR007110">
    <property type="entry name" value="Ig-like_dom"/>
</dbReference>
<dbReference type="GO" id="GO:0007155">
    <property type="term" value="P:cell adhesion"/>
    <property type="evidence" value="ECO:0007669"/>
    <property type="project" value="UniProtKB-KW"/>
</dbReference>
<evidence type="ECO:0000256" key="6">
    <source>
        <dbReference type="ARBA" id="ARBA00022729"/>
    </source>
</evidence>
<dbReference type="InterPro" id="IPR006704">
    <property type="entry name" value="CD47"/>
</dbReference>
<evidence type="ECO:0000256" key="1">
    <source>
        <dbReference type="ARBA" id="ARBA00004651"/>
    </source>
</evidence>
<evidence type="ECO:0000256" key="11">
    <source>
        <dbReference type="ARBA" id="ARBA00023180"/>
    </source>
</evidence>
<name>A0AAU9ZIE6_PHORO</name>
<feature type="signal peptide" evidence="16">
    <location>
        <begin position="1"/>
        <end position="30"/>
    </location>
</feature>
<evidence type="ECO:0000313" key="19">
    <source>
        <dbReference type="Proteomes" id="UP001152836"/>
    </source>
</evidence>
<evidence type="ECO:0000256" key="9">
    <source>
        <dbReference type="ARBA" id="ARBA00023136"/>
    </source>
</evidence>
<keyword evidence="4" id="KW-0597">Phosphoprotein</keyword>
<feature type="transmembrane region" description="Helical" evidence="15">
    <location>
        <begin position="247"/>
        <end position="268"/>
    </location>
</feature>
<keyword evidence="11" id="KW-0325">Glycoprotein</keyword>
<dbReference type="GO" id="GO:0070053">
    <property type="term" value="F:thrombospondin receptor activity"/>
    <property type="evidence" value="ECO:0007669"/>
    <property type="project" value="InterPro"/>
</dbReference>
<keyword evidence="9 15" id="KW-0472">Membrane</keyword>
<comment type="subcellular location">
    <subcellularLocation>
        <location evidence="1">Cell membrane</location>
        <topology evidence="1">Multi-pass membrane protein</topology>
    </subcellularLocation>
</comment>
<dbReference type="InterPro" id="IPR013147">
    <property type="entry name" value="CD47-like_TM"/>
</dbReference>
<keyword evidence="10" id="KW-1015">Disulfide bond</keyword>
<feature type="transmembrane region" description="Helical" evidence="15">
    <location>
        <begin position="185"/>
        <end position="211"/>
    </location>
</feature>
<protein>
    <recommendedName>
        <fullName evidence="2">Leukocyte surface antigen CD47</fullName>
    </recommendedName>
    <alternativeName>
        <fullName evidence="14">Integrin-associated protein</fullName>
    </alternativeName>
</protein>
<keyword evidence="5 15" id="KW-0812">Transmembrane</keyword>
<evidence type="ECO:0000256" key="16">
    <source>
        <dbReference type="SAM" id="SignalP"/>
    </source>
</evidence>
<dbReference type="Gene3D" id="2.60.40.10">
    <property type="entry name" value="Immunoglobulins"/>
    <property type="match status" value="1"/>
</dbReference>
<dbReference type="Pfam" id="PF08204">
    <property type="entry name" value="V-set_CD47"/>
    <property type="match status" value="1"/>
</dbReference>
<evidence type="ECO:0000256" key="15">
    <source>
        <dbReference type="SAM" id="Phobius"/>
    </source>
</evidence>
<reference evidence="18" key="1">
    <citation type="submission" date="2022-06" db="EMBL/GenBank/DDBJ databases">
        <authorList>
            <person name="Andreotti S."/>
            <person name="Wyler E."/>
        </authorList>
    </citation>
    <scope>NUCLEOTIDE SEQUENCE</scope>
</reference>
<evidence type="ECO:0000256" key="12">
    <source>
        <dbReference type="ARBA" id="ARBA00023283"/>
    </source>
</evidence>